<reference evidence="1" key="1">
    <citation type="journal article" date="2020" name="Stud. Mycol.">
        <title>101 Dothideomycetes genomes: a test case for predicting lifestyles and emergence of pathogens.</title>
        <authorList>
            <person name="Haridas S."/>
            <person name="Albert R."/>
            <person name="Binder M."/>
            <person name="Bloem J."/>
            <person name="Labutti K."/>
            <person name="Salamov A."/>
            <person name="Andreopoulos B."/>
            <person name="Baker S."/>
            <person name="Barry K."/>
            <person name="Bills G."/>
            <person name="Bluhm B."/>
            <person name="Cannon C."/>
            <person name="Castanera R."/>
            <person name="Culley D."/>
            <person name="Daum C."/>
            <person name="Ezra D."/>
            <person name="Gonzalez J."/>
            <person name="Henrissat B."/>
            <person name="Kuo A."/>
            <person name="Liang C."/>
            <person name="Lipzen A."/>
            <person name="Lutzoni F."/>
            <person name="Magnuson J."/>
            <person name="Mondo S."/>
            <person name="Nolan M."/>
            <person name="Ohm R."/>
            <person name="Pangilinan J."/>
            <person name="Park H.-J."/>
            <person name="Ramirez L."/>
            <person name="Alfaro M."/>
            <person name="Sun H."/>
            <person name="Tritt A."/>
            <person name="Yoshinaga Y."/>
            <person name="Zwiers L.-H."/>
            <person name="Turgeon B."/>
            <person name="Goodwin S."/>
            <person name="Spatafora J."/>
            <person name="Crous P."/>
            <person name="Grigoriev I."/>
        </authorList>
    </citation>
    <scope>NUCLEOTIDE SEQUENCE</scope>
    <source>
        <strain evidence="1">CBS 123094</strain>
    </source>
</reference>
<dbReference type="EMBL" id="ML977566">
    <property type="protein sequence ID" value="KAF2004562.1"/>
    <property type="molecule type" value="Genomic_DNA"/>
</dbReference>
<gene>
    <name evidence="1" type="ORF">P154DRAFT_33719</name>
</gene>
<organism evidence="1 2">
    <name type="scientific">Amniculicola lignicola CBS 123094</name>
    <dbReference type="NCBI Taxonomy" id="1392246"/>
    <lineage>
        <taxon>Eukaryota</taxon>
        <taxon>Fungi</taxon>
        <taxon>Dikarya</taxon>
        <taxon>Ascomycota</taxon>
        <taxon>Pezizomycotina</taxon>
        <taxon>Dothideomycetes</taxon>
        <taxon>Pleosporomycetidae</taxon>
        <taxon>Pleosporales</taxon>
        <taxon>Amniculicolaceae</taxon>
        <taxon>Amniculicola</taxon>
    </lineage>
</organism>
<evidence type="ECO:0000313" key="2">
    <source>
        <dbReference type="Proteomes" id="UP000799779"/>
    </source>
</evidence>
<protein>
    <submittedName>
        <fullName evidence="1">Uncharacterized protein</fullName>
    </submittedName>
</protein>
<evidence type="ECO:0000313" key="1">
    <source>
        <dbReference type="EMBL" id="KAF2004562.1"/>
    </source>
</evidence>
<name>A0A6A5WS94_9PLEO</name>
<dbReference type="AlphaFoldDB" id="A0A6A5WS94"/>
<proteinExistence type="predicted"/>
<keyword evidence="2" id="KW-1185">Reference proteome</keyword>
<accession>A0A6A5WS94</accession>
<dbReference type="Proteomes" id="UP000799779">
    <property type="component" value="Unassembled WGS sequence"/>
</dbReference>
<sequence length="106" mass="11927">MRLKSSLASAFPLAASFQWSVAHNELLFPLIVTSTTPKQDPLLQLFKAHVKTSNSKAIRTPRGDTPHRMSRPRCCHCLLTERPMSFRVPSQFPRPSGHKVSNVFEA</sequence>